<dbReference type="AlphaFoldDB" id="A0A316BZH7"/>
<feature type="signal peptide" evidence="1">
    <location>
        <begin position="1"/>
        <end position="20"/>
    </location>
</feature>
<dbReference type="Proteomes" id="UP000245396">
    <property type="component" value="Unassembled WGS sequence"/>
</dbReference>
<evidence type="ECO:0000259" key="2">
    <source>
        <dbReference type="Pfam" id="PF18197"/>
    </source>
</evidence>
<dbReference type="EMBL" id="QGGG01000012">
    <property type="protein sequence ID" value="PWJ80507.1"/>
    <property type="molecule type" value="Genomic_DNA"/>
</dbReference>
<dbReference type="STRING" id="1192868.GCA_000304395_01697"/>
<keyword evidence="1" id="KW-0732">Signal</keyword>
<reference evidence="3 4" key="1">
    <citation type="submission" date="2018-05" db="EMBL/GenBank/DDBJ databases">
        <title>Genomic Encyclopedia of Type Strains, Phase IV (KMG-IV): sequencing the most valuable type-strain genomes for metagenomic binning, comparative biology and taxonomic classification.</title>
        <authorList>
            <person name="Goeker M."/>
        </authorList>
    </citation>
    <scope>NUCLEOTIDE SEQUENCE [LARGE SCALE GENOMIC DNA]</scope>
    <source>
        <strain evidence="3 4">DSM 6986</strain>
    </source>
</reference>
<protein>
    <recommendedName>
        <fullName evidence="2">TTHB210-like domain-containing protein</fullName>
    </recommendedName>
</protein>
<organism evidence="3 4">
    <name type="scientific">Pseudaminobacter salicylatoxidans</name>
    <dbReference type="NCBI Taxonomy" id="93369"/>
    <lineage>
        <taxon>Bacteria</taxon>
        <taxon>Pseudomonadati</taxon>
        <taxon>Pseudomonadota</taxon>
        <taxon>Alphaproteobacteria</taxon>
        <taxon>Hyphomicrobiales</taxon>
        <taxon>Phyllobacteriaceae</taxon>
        <taxon>Pseudaminobacter</taxon>
    </lineage>
</organism>
<dbReference type="InterPro" id="IPR040832">
    <property type="entry name" value="TTHB210-like_dom"/>
</dbReference>
<dbReference type="CDD" id="cd11669">
    <property type="entry name" value="TTHB210-like"/>
    <property type="match status" value="1"/>
</dbReference>
<accession>A0A316BZH7</accession>
<name>A0A316BZH7_PSESE</name>
<sequence>MKALAFALALTAAGTLPVAAAEQVAKSPPSAPYEQVSKLVKLPDFIPGIGQLFVDPKTLPAGPFLAYDHDGALVSTIYMIPLKDLNPDKHFDDLAAPGGNVDHVSIYYNAGHPGVETPHTHIVLWHVSAKDEARVAK</sequence>
<dbReference type="Gene3D" id="3.30.200.270">
    <property type="match status" value="1"/>
</dbReference>
<dbReference type="Pfam" id="PF18197">
    <property type="entry name" value="TTHB210-like"/>
    <property type="match status" value="1"/>
</dbReference>
<gene>
    <name evidence="3" type="ORF">C7441_11247</name>
</gene>
<dbReference type="OrthoDB" id="33583at2"/>
<dbReference type="InterPro" id="IPR033786">
    <property type="entry name" value="TTHB210-like"/>
</dbReference>
<feature type="domain" description="TTHB210-like" evidence="2">
    <location>
        <begin position="68"/>
        <end position="108"/>
    </location>
</feature>
<proteinExistence type="predicted"/>
<feature type="chain" id="PRO_5016280978" description="TTHB210-like domain-containing protein" evidence="1">
    <location>
        <begin position="21"/>
        <end position="137"/>
    </location>
</feature>
<evidence type="ECO:0000256" key="1">
    <source>
        <dbReference type="SAM" id="SignalP"/>
    </source>
</evidence>
<evidence type="ECO:0000313" key="3">
    <source>
        <dbReference type="EMBL" id="PWJ80507.1"/>
    </source>
</evidence>
<keyword evidence="4" id="KW-1185">Reference proteome</keyword>
<evidence type="ECO:0000313" key="4">
    <source>
        <dbReference type="Proteomes" id="UP000245396"/>
    </source>
</evidence>
<dbReference type="RefSeq" id="WP_109613803.1">
    <property type="nucleotide sequence ID" value="NZ_QGGG01000012.1"/>
</dbReference>
<comment type="caution">
    <text evidence="3">The sequence shown here is derived from an EMBL/GenBank/DDBJ whole genome shotgun (WGS) entry which is preliminary data.</text>
</comment>